<feature type="transmembrane region" description="Helical" evidence="1">
    <location>
        <begin position="60"/>
        <end position="79"/>
    </location>
</feature>
<reference evidence="3" key="1">
    <citation type="journal article" date="2019" name="Int. J. Syst. Evol. Microbiol.">
        <title>The Global Catalogue of Microorganisms (GCM) 10K type strain sequencing project: providing services to taxonomists for standard genome sequencing and annotation.</title>
        <authorList>
            <consortium name="The Broad Institute Genomics Platform"/>
            <consortium name="The Broad Institute Genome Sequencing Center for Infectious Disease"/>
            <person name="Wu L."/>
            <person name="Ma J."/>
        </authorList>
    </citation>
    <scope>NUCLEOTIDE SEQUENCE [LARGE SCALE GENOMIC DNA]</scope>
    <source>
        <strain evidence="3">CCUG 61889</strain>
    </source>
</reference>
<keyword evidence="1" id="KW-1133">Transmembrane helix</keyword>
<dbReference type="RefSeq" id="WP_377918470.1">
    <property type="nucleotide sequence ID" value="NZ_JBHRZT010000072.1"/>
</dbReference>
<feature type="transmembrane region" description="Helical" evidence="1">
    <location>
        <begin position="21"/>
        <end position="40"/>
    </location>
</feature>
<dbReference type="PANTHER" id="PTHR39174">
    <property type="entry name" value="INNER MEMBRANE PROTEIN-RELATED"/>
    <property type="match status" value="1"/>
</dbReference>
<dbReference type="Pfam" id="PF06196">
    <property type="entry name" value="DUF997"/>
    <property type="match status" value="1"/>
</dbReference>
<keyword evidence="1" id="KW-0472">Membrane</keyword>
<gene>
    <name evidence="2" type="ORF">ACFOU2_22510</name>
</gene>
<dbReference type="EMBL" id="JBHRZT010000072">
    <property type="protein sequence ID" value="MFC3886102.1"/>
    <property type="molecule type" value="Genomic_DNA"/>
</dbReference>
<evidence type="ECO:0000313" key="2">
    <source>
        <dbReference type="EMBL" id="MFC3886102.1"/>
    </source>
</evidence>
<evidence type="ECO:0000256" key="1">
    <source>
        <dbReference type="SAM" id="Phobius"/>
    </source>
</evidence>
<dbReference type="Proteomes" id="UP001595752">
    <property type="component" value="Unassembled WGS sequence"/>
</dbReference>
<proteinExistence type="predicted"/>
<dbReference type="PANTHER" id="PTHR39174:SF1">
    <property type="entry name" value="INNER MEMBRANE PROTEIN"/>
    <property type="match status" value="1"/>
</dbReference>
<sequence>MQNKNKHQEKDWRFSIAHREVKIGIGLAVFHFLWWFGFAYGLGGKPVEDYTYIFGFPAWFFYSCIVGFIVIVLLVVFIVKRLYTDLPFDEEEKGGDAS</sequence>
<keyword evidence="3" id="KW-1185">Reference proteome</keyword>
<evidence type="ECO:0000313" key="3">
    <source>
        <dbReference type="Proteomes" id="UP001595752"/>
    </source>
</evidence>
<dbReference type="InterPro" id="IPR010398">
    <property type="entry name" value="DUF997"/>
</dbReference>
<comment type="caution">
    <text evidence="2">The sequence shown here is derived from an EMBL/GenBank/DDBJ whole genome shotgun (WGS) entry which is preliminary data.</text>
</comment>
<keyword evidence="1" id="KW-0812">Transmembrane</keyword>
<protein>
    <submittedName>
        <fullName evidence="2">YhdT family protein</fullName>
    </submittedName>
</protein>
<name>A0ABV8B9C9_9BACI</name>
<accession>A0ABV8B9C9</accession>
<organism evidence="2 3">
    <name type="scientific">Bacillus songklensis</name>
    <dbReference type="NCBI Taxonomy" id="1069116"/>
    <lineage>
        <taxon>Bacteria</taxon>
        <taxon>Bacillati</taxon>
        <taxon>Bacillota</taxon>
        <taxon>Bacilli</taxon>
        <taxon>Bacillales</taxon>
        <taxon>Bacillaceae</taxon>
        <taxon>Bacillus</taxon>
    </lineage>
</organism>